<reference evidence="2 3" key="1">
    <citation type="journal article" date="2015" name="Genome Announc.">
        <title>Expanding the biotechnology potential of lactobacilli through comparative genomics of 213 strains and associated genera.</title>
        <authorList>
            <person name="Sun Z."/>
            <person name="Harris H.M."/>
            <person name="McCann A."/>
            <person name="Guo C."/>
            <person name="Argimon S."/>
            <person name="Zhang W."/>
            <person name="Yang X."/>
            <person name="Jeffery I.B."/>
            <person name="Cooney J.C."/>
            <person name="Kagawa T.F."/>
            <person name="Liu W."/>
            <person name="Song Y."/>
            <person name="Salvetti E."/>
            <person name="Wrobel A."/>
            <person name="Rasinkangas P."/>
            <person name="Parkhill J."/>
            <person name="Rea M.C."/>
            <person name="O'Sullivan O."/>
            <person name="Ritari J."/>
            <person name="Douillard F.P."/>
            <person name="Paul Ross R."/>
            <person name="Yang R."/>
            <person name="Briner A.E."/>
            <person name="Felis G.E."/>
            <person name="de Vos W.M."/>
            <person name="Barrangou R."/>
            <person name="Klaenhammer T.R."/>
            <person name="Caufield P.W."/>
            <person name="Cui Y."/>
            <person name="Zhang H."/>
            <person name="O'Toole P.W."/>
        </authorList>
    </citation>
    <scope>NUCLEOTIDE SEQUENCE [LARGE SCALE GENOMIC DNA]</scope>
    <source>
        <strain evidence="2 3">DSM 14421</strain>
    </source>
</reference>
<protein>
    <recommendedName>
        <fullName evidence="4">Lipoprotein</fullName>
    </recommendedName>
</protein>
<evidence type="ECO:0000313" key="3">
    <source>
        <dbReference type="Proteomes" id="UP000052013"/>
    </source>
</evidence>
<evidence type="ECO:0000256" key="1">
    <source>
        <dbReference type="SAM" id="SignalP"/>
    </source>
</evidence>
<feature type="chain" id="PRO_5006410429" description="Lipoprotein" evidence="1">
    <location>
        <begin position="37"/>
        <end position="154"/>
    </location>
</feature>
<accession>A0A0R1SAC3</accession>
<dbReference type="STRING" id="1423739.FC85_GL002825"/>
<keyword evidence="1" id="KW-0732">Signal</keyword>
<evidence type="ECO:0008006" key="4">
    <source>
        <dbReference type="Google" id="ProtNLM"/>
    </source>
</evidence>
<organism evidence="2 3">
    <name type="scientific">Lentilactobacillus diolivorans DSM 14421</name>
    <dbReference type="NCBI Taxonomy" id="1423739"/>
    <lineage>
        <taxon>Bacteria</taxon>
        <taxon>Bacillati</taxon>
        <taxon>Bacillota</taxon>
        <taxon>Bacilli</taxon>
        <taxon>Lactobacillales</taxon>
        <taxon>Lactobacillaceae</taxon>
        <taxon>Lentilactobacillus</taxon>
    </lineage>
</organism>
<gene>
    <name evidence="2" type="ORF">FC85_GL002825</name>
</gene>
<evidence type="ECO:0000313" key="2">
    <source>
        <dbReference type="EMBL" id="KRL66518.1"/>
    </source>
</evidence>
<dbReference type="Proteomes" id="UP000052013">
    <property type="component" value="Unassembled WGS sequence"/>
</dbReference>
<proteinExistence type="predicted"/>
<dbReference type="EMBL" id="AZEY01000041">
    <property type="protein sequence ID" value="KRL66518.1"/>
    <property type="molecule type" value="Genomic_DNA"/>
</dbReference>
<sequence length="154" mass="17718">MATIIKKANLMKTKVIKALVAVFLLTMLGGCRSSQSSVTTKQPRNWCDVYNRSGKRIATFTSQKAINYFSDFPKKAAGNVKKASLPVNSQINYRYVIHQRIKNEKATWRIYTNKYAVLNFHPHHGMSSQTTFRTIWRLNNQTYAEVSHPQNFKS</sequence>
<comment type="caution">
    <text evidence="2">The sequence shown here is derived from an EMBL/GenBank/DDBJ whole genome shotgun (WGS) entry which is preliminary data.</text>
</comment>
<feature type="signal peptide" evidence="1">
    <location>
        <begin position="1"/>
        <end position="36"/>
    </location>
</feature>
<dbReference type="PATRIC" id="fig|1423739.3.peg.2936"/>
<name>A0A0R1SAC3_9LACO</name>
<dbReference type="AlphaFoldDB" id="A0A0R1SAC3"/>
<dbReference type="PROSITE" id="PS51257">
    <property type="entry name" value="PROKAR_LIPOPROTEIN"/>
    <property type="match status" value="1"/>
</dbReference>